<feature type="binding site" description="in other chain" evidence="7">
    <location>
        <position position="184"/>
    </location>
    <ligand>
        <name>substrate</name>
        <note>ligand shared between dimeric partners</note>
    </ligand>
</feature>
<keyword evidence="5 8" id="KW-0570">Pentose shunt</keyword>
<dbReference type="InterPro" id="IPR036291">
    <property type="entry name" value="NAD(P)-bd_dom_sf"/>
</dbReference>
<evidence type="ECO:0000256" key="4">
    <source>
        <dbReference type="ARBA" id="ARBA00023064"/>
    </source>
</evidence>
<comment type="pathway">
    <text evidence="1 8">Carbohydrate degradation; pentose phosphate pathway; D-ribulose 5-phosphate from D-glucose 6-phosphate (oxidative stage): step 3/3.</text>
</comment>
<organism evidence="10 12">
    <name type="scientific">Encephalitozoon hellem</name>
    <name type="common">Microsporidian parasite</name>
    <dbReference type="NCBI Taxonomy" id="27973"/>
    <lineage>
        <taxon>Eukaryota</taxon>
        <taxon>Fungi</taxon>
        <taxon>Fungi incertae sedis</taxon>
        <taxon>Microsporidia</taxon>
        <taxon>Unikaryonidae</taxon>
        <taxon>Encephalitozoon</taxon>
    </lineage>
</organism>
<feature type="binding site" description="in other chain" evidence="7">
    <location>
        <position position="251"/>
    </location>
    <ligand>
        <name>substrate</name>
        <note>ligand shared between dimeric partners</note>
    </ligand>
</feature>
<evidence type="ECO:0000256" key="7">
    <source>
        <dbReference type="PIRSR" id="PIRSR000109-2"/>
    </source>
</evidence>
<dbReference type="SMART" id="SM01350">
    <property type="entry name" value="6PGD"/>
    <property type="match status" value="1"/>
</dbReference>
<dbReference type="EMBL" id="CP119066">
    <property type="protein sequence ID" value="WEL38640.1"/>
    <property type="molecule type" value="Genomic_DNA"/>
</dbReference>
<reference evidence="10" key="1">
    <citation type="submission" date="2021-05" db="EMBL/GenBank/DDBJ databases">
        <title>Encephalitozoon hellem ATCC 50604 Complete Genome.</title>
        <authorList>
            <person name="Mascarenhas dos Santos A.C."/>
            <person name="Julian A.T."/>
            <person name="Pombert J.-F."/>
        </authorList>
    </citation>
    <scope>NUCLEOTIDE SEQUENCE</scope>
    <source>
        <strain evidence="10">ATCC 50604</strain>
    </source>
</reference>
<feature type="binding site" description="in other chain" evidence="7">
    <location>
        <position position="278"/>
    </location>
    <ligand>
        <name>substrate</name>
        <note>ligand shared between dimeric partners</note>
    </ligand>
</feature>
<evidence type="ECO:0000256" key="2">
    <source>
        <dbReference type="ARBA" id="ARBA00008419"/>
    </source>
</evidence>
<dbReference type="InterPro" id="IPR006183">
    <property type="entry name" value="Pgluconate_DH"/>
</dbReference>
<dbReference type="InterPro" id="IPR013328">
    <property type="entry name" value="6PGD_dom2"/>
</dbReference>
<dbReference type="InterPro" id="IPR008927">
    <property type="entry name" value="6-PGluconate_DH-like_C_sf"/>
</dbReference>
<dbReference type="Proteomes" id="UP001059546">
    <property type="component" value="Chromosome V"/>
</dbReference>
<dbReference type="PANTHER" id="PTHR11811">
    <property type="entry name" value="6-PHOSPHOGLUCONATE DEHYDROGENASE"/>
    <property type="match status" value="1"/>
</dbReference>
<dbReference type="SUPFAM" id="SSF51735">
    <property type="entry name" value="NAD(P)-binding Rossmann-fold domains"/>
    <property type="match status" value="1"/>
</dbReference>
<dbReference type="InterPro" id="IPR006115">
    <property type="entry name" value="6PGDH_NADP-bd"/>
</dbReference>
<comment type="catalytic activity">
    <reaction evidence="8">
        <text>6-phospho-D-gluconate + NADP(+) = D-ribulose 5-phosphate + CO2 + NADPH</text>
        <dbReference type="Rhea" id="RHEA:10116"/>
        <dbReference type="ChEBI" id="CHEBI:16526"/>
        <dbReference type="ChEBI" id="CHEBI:57783"/>
        <dbReference type="ChEBI" id="CHEBI:58121"/>
        <dbReference type="ChEBI" id="CHEBI:58349"/>
        <dbReference type="ChEBI" id="CHEBI:58759"/>
        <dbReference type="EC" id="1.1.1.44"/>
    </reaction>
</comment>
<gene>
    <name evidence="10" type="ORF">GPU96_05g09230</name>
    <name evidence="11" type="ORF">PFJ87_05g01090</name>
</gene>
<feature type="active site" description="Proton acceptor" evidence="6">
    <location>
        <position position="183"/>
    </location>
</feature>
<dbReference type="Proteomes" id="UP001217963">
    <property type="component" value="Chromosome V"/>
</dbReference>
<evidence type="ECO:0000256" key="1">
    <source>
        <dbReference type="ARBA" id="ARBA00004874"/>
    </source>
</evidence>
<dbReference type="PIRSF" id="PIRSF000109">
    <property type="entry name" value="6PGD"/>
    <property type="match status" value="1"/>
</dbReference>
<dbReference type="SUPFAM" id="SSF48179">
    <property type="entry name" value="6-phosphogluconate dehydrogenase C-terminal domain-like"/>
    <property type="match status" value="1"/>
</dbReference>
<keyword evidence="8" id="KW-0521">NADP</keyword>
<dbReference type="InterPro" id="IPR006113">
    <property type="entry name" value="6PGDH_Gnd/GntZ"/>
</dbReference>
<feature type="binding site" description="in other chain" evidence="7">
    <location>
        <begin position="179"/>
        <end position="180"/>
    </location>
    <ligand>
        <name>substrate</name>
        <note>ligand shared between dimeric partners</note>
    </ligand>
</feature>
<feature type="binding site" description="in other chain" evidence="7">
    <location>
        <begin position="120"/>
        <end position="122"/>
    </location>
    <ligand>
        <name>substrate</name>
        <note>ligand shared between dimeric partners</note>
    </ligand>
</feature>
<feature type="domain" description="6-phosphogluconate dehydrogenase C-terminal" evidence="9">
    <location>
        <begin position="172"/>
        <end position="452"/>
    </location>
</feature>
<dbReference type="AlphaFoldDB" id="A0A9Q9CA92"/>
<feature type="binding site" evidence="7">
    <location>
        <position position="430"/>
    </location>
    <ligand>
        <name>substrate</name>
        <note>ligand shared between dimeric partners</note>
    </ligand>
</feature>
<feature type="binding site" evidence="7">
    <location>
        <position position="436"/>
    </location>
    <ligand>
        <name>substrate</name>
        <note>ligand shared between dimeric partners</note>
    </ligand>
</feature>
<dbReference type="InterPro" id="IPR006114">
    <property type="entry name" value="6PGDH_C"/>
</dbReference>
<dbReference type="Pfam" id="PF00393">
    <property type="entry name" value="6PGD"/>
    <property type="match status" value="1"/>
</dbReference>
<dbReference type="NCBIfam" id="TIGR00873">
    <property type="entry name" value="gnd"/>
    <property type="match status" value="1"/>
</dbReference>
<feature type="binding site" description="in other chain" evidence="7">
    <location>
        <position position="98"/>
    </location>
    <ligand>
        <name>substrate</name>
        <note>ligand shared between dimeric partners</note>
    </ligand>
</feature>
<dbReference type="Gene3D" id="1.20.5.320">
    <property type="entry name" value="6-Phosphogluconate Dehydrogenase, domain 3"/>
    <property type="match status" value="1"/>
</dbReference>
<keyword evidence="13" id="KW-1185">Reference proteome</keyword>
<evidence type="ECO:0000313" key="10">
    <source>
        <dbReference type="EMBL" id="UTX43183.1"/>
    </source>
</evidence>
<evidence type="ECO:0000256" key="5">
    <source>
        <dbReference type="ARBA" id="ARBA00023126"/>
    </source>
</evidence>
<evidence type="ECO:0000256" key="3">
    <source>
        <dbReference type="ARBA" id="ARBA00023002"/>
    </source>
</evidence>
<evidence type="ECO:0000313" key="11">
    <source>
        <dbReference type="EMBL" id="WEL38640.1"/>
    </source>
</evidence>
<keyword evidence="3 8" id="KW-0560">Oxidoreductase</keyword>
<dbReference type="PRINTS" id="PR00076">
    <property type="entry name" value="6PGDHDRGNASE"/>
</dbReference>
<dbReference type="GO" id="GO:0004616">
    <property type="term" value="F:phosphogluconate dehydrogenase (decarboxylating) activity"/>
    <property type="evidence" value="ECO:0007669"/>
    <property type="project" value="UniProtKB-EC"/>
</dbReference>
<sequence>MEIGLIGLGVMGRNLALNIVSKGYRLHVFNRTSSKTDELAKESSEICPHYSVKDLVGGIRASPKIIILMLTSGEVVDAFLEELGKHLSKDDIVIDGGNSSFKDTIRRNNHEFRFVGCGISGGEEGARNGPSIMVGCSRDAWEEVCGLLTDISAAGISSNYRCCAWLGENGAGHFVKMIHNGIEYGDMAVITETYLVLKSLGMDNLSISLLFDNWNEEESESYLLRISRNILRMNNEGGSVIDQIMDVSEQKGTGKETVISSMEMGEAIPAIMEAVGSRMVSYMKDKRCWLSSRLESSTGKKRISEDAIRKGFYLARIVSYIQGFNLLMKARKRYGWEYTIKDITRVWSNGCILRGKLLNVIGCLGEEREEDLELTSGFVSLYNKCSLDLKEMVLYAVENEVAIPTISSCLMYLNGIKKKEGGGNMIQAMRDYFGVHMVVKKGESKAVHIEWA</sequence>
<name>A0A9Q9CA92_ENCHE</name>
<dbReference type="EMBL" id="CP075151">
    <property type="protein sequence ID" value="UTX43183.1"/>
    <property type="molecule type" value="Genomic_DNA"/>
</dbReference>
<dbReference type="GO" id="GO:0019521">
    <property type="term" value="P:D-gluconate metabolic process"/>
    <property type="evidence" value="ECO:0007669"/>
    <property type="project" value="UniProtKB-KW"/>
</dbReference>
<proteinExistence type="inferred from homology"/>
<accession>A0A9Q9CA92</accession>
<evidence type="ECO:0000256" key="6">
    <source>
        <dbReference type="PIRSR" id="PIRSR000109-1"/>
    </source>
</evidence>
<evidence type="ECO:0000256" key="8">
    <source>
        <dbReference type="RuleBase" id="RU000485"/>
    </source>
</evidence>
<dbReference type="Gene3D" id="1.10.1040.10">
    <property type="entry name" value="N-(1-d-carboxylethyl)-l-norvaline Dehydrogenase, domain 2"/>
    <property type="match status" value="1"/>
</dbReference>
<protein>
    <recommendedName>
        <fullName evidence="8">6-phosphogluconate dehydrogenase, decarboxylating</fullName>
        <ecNumber evidence="8">1.1.1.44</ecNumber>
    </recommendedName>
</protein>
<comment type="similarity">
    <text evidence="2 8">Belongs to the 6-phosphogluconate dehydrogenase family.</text>
</comment>
<dbReference type="NCBIfam" id="NF006765">
    <property type="entry name" value="PRK09287.1"/>
    <property type="match status" value="1"/>
</dbReference>
<evidence type="ECO:0000313" key="12">
    <source>
        <dbReference type="Proteomes" id="UP001059546"/>
    </source>
</evidence>
<evidence type="ECO:0000313" key="13">
    <source>
        <dbReference type="Proteomes" id="UP001217963"/>
    </source>
</evidence>
<keyword evidence="4 8" id="KW-0311">Gluconate utilization</keyword>
<feature type="active site" description="Proton acceptor" evidence="6">
    <location>
        <position position="176"/>
    </location>
</feature>
<reference evidence="11 13" key="2">
    <citation type="submission" date="2023-02" db="EMBL/GenBank/DDBJ databases">
        <title>Encephalitozoon hellem ATCC 50451 complete genome.</title>
        <authorList>
            <person name="Mascarenhas dos Santos A.C."/>
            <person name="Julian A.T."/>
            <person name="Pombert J.-F."/>
        </authorList>
    </citation>
    <scope>NUCLEOTIDE SEQUENCE [LARGE SCALE GENOMIC DNA]</scope>
    <source>
        <strain evidence="11 13">ATCC 50451</strain>
    </source>
</reference>
<dbReference type="EC" id="1.1.1.44" evidence="8"/>
<dbReference type="GO" id="GO:0050661">
    <property type="term" value="F:NADP binding"/>
    <property type="evidence" value="ECO:0007669"/>
    <property type="project" value="InterPro"/>
</dbReference>
<dbReference type="Gene3D" id="3.40.50.720">
    <property type="entry name" value="NAD(P)-binding Rossmann-like Domain"/>
    <property type="match status" value="1"/>
</dbReference>
<dbReference type="GO" id="GO:0006098">
    <property type="term" value="P:pentose-phosphate shunt"/>
    <property type="evidence" value="ECO:0007669"/>
    <property type="project" value="UniProtKB-KW"/>
</dbReference>
<dbReference type="Pfam" id="PF03446">
    <property type="entry name" value="NAD_binding_2"/>
    <property type="match status" value="1"/>
</dbReference>
<dbReference type="OrthoDB" id="434986at2759"/>
<evidence type="ECO:0000259" key="9">
    <source>
        <dbReference type="SMART" id="SM01350"/>
    </source>
</evidence>